<dbReference type="InterPro" id="IPR020846">
    <property type="entry name" value="MFS_dom"/>
</dbReference>
<evidence type="ECO:0000256" key="2">
    <source>
        <dbReference type="ARBA" id="ARBA00022692"/>
    </source>
</evidence>
<evidence type="ECO:0000259" key="6">
    <source>
        <dbReference type="PROSITE" id="PS50850"/>
    </source>
</evidence>
<evidence type="ECO:0000256" key="1">
    <source>
        <dbReference type="ARBA" id="ARBA00004141"/>
    </source>
</evidence>
<feature type="transmembrane region" description="Helical" evidence="5">
    <location>
        <begin position="303"/>
        <end position="322"/>
    </location>
</feature>
<feature type="transmembrane region" description="Helical" evidence="5">
    <location>
        <begin position="167"/>
        <end position="186"/>
    </location>
</feature>
<dbReference type="RefSeq" id="WP_209794497.1">
    <property type="nucleotide sequence ID" value="NZ_JAGIQF010000008.1"/>
</dbReference>
<keyword evidence="2 5" id="KW-0812">Transmembrane</keyword>
<dbReference type="CDD" id="cd17321">
    <property type="entry name" value="MFS_MMR_MDR_like"/>
    <property type="match status" value="1"/>
</dbReference>
<evidence type="ECO:0000256" key="4">
    <source>
        <dbReference type="ARBA" id="ARBA00023136"/>
    </source>
</evidence>
<feature type="transmembrane region" description="Helical" evidence="5">
    <location>
        <begin position="408"/>
        <end position="426"/>
    </location>
</feature>
<evidence type="ECO:0000313" key="7">
    <source>
        <dbReference type="EMBL" id="MBP0603745.1"/>
    </source>
</evidence>
<gene>
    <name evidence="7" type="ORF">J8I01_14660</name>
</gene>
<sequence length="507" mass="52727">MKVTNTVIRHHQASLLAAICLAALILPLSFTGGTVATPMIGRDFGGSPLALNWITNAFMLSFGSLLMTAGALADTFGRKRVFASGVLAFVIISIVIAWAPSILWLDVLRAAQGIAAAAALAGGSAALAQAFDGMARTRAFSLLGTSFGVGLAFGPLLAGMLIEHLGWRSVFFSSACVGALALLLGVPRMHESRDPDAAVFDWAGAVSFTGALGLFTWGVLQLPASGWGSWQAWGLLLCAALSLGIFLGVERRAARPMLDLSLFRYPRFLGVQMLPVATCYCYVVLLVLLPLRLIGIEGKSEVSAGMGMIALSIPMLIVPSLAASLTRWASAGKISALGLFVAAAGLFWLGEIAPSDPHASLLGPLLVIGIGTGLPWGLMDGLAVSVVPKERAGMATGIFSTTRVAGEGVAIAIVGALVTLFIQMHLPQGNAAATIETARQLAMGNVAAASQVSNDSAQALIRAYGDAFQWLIYVLMLVTVGSGVVVGWLLDEATPAPQYGLNRQRAN</sequence>
<evidence type="ECO:0000256" key="3">
    <source>
        <dbReference type="ARBA" id="ARBA00022989"/>
    </source>
</evidence>
<dbReference type="InterPro" id="IPR011701">
    <property type="entry name" value="MFS"/>
</dbReference>
<dbReference type="PROSITE" id="PS50850">
    <property type="entry name" value="MFS"/>
    <property type="match status" value="1"/>
</dbReference>
<keyword evidence="8" id="KW-1185">Reference proteome</keyword>
<comment type="caution">
    <text evidence="7">The sequence shown here is derived from an EMBL/GenBank/DDBJ whole genome shotgun (WGS) entry which is preliminary data.</text>
</comment>
<feature type="transmembrane region" description="Helical" evidence="5">
    <location>
        <begin position="470"/>
        <end position="490"/>
    </location>
</feature>
<feature type="transmembrane region" description="Helical" evidence="5">
    <location>
        <begin position="269"/>
        <end position="291"/>
    </location>
</feature>
<keyword evidence="3 5" id="KW-1133">Transmembrane helix</keyword>
<feature type="transmembrane region" description="Helical" evidence="5">
    <location>
        <begin position="232"/>
        <end position="249"/>
    </location>
</feature>
<dbReference type="PRINTS" id="PR01036">
    <property type="entry name" value="TCRTETB"/>
</dbReference>
<dbReference type="InterPro" id="IPR036259">
    <property type="entry name" value="MFS_trans_sf"/>
</dbReference>
<dbReference type="PANTHER" id="PTHR42718:SF49">
    <property type="entry name" value="EXPORT PROTEIN"/>
    <property type="match status" value="1"/>
</dbReference>
<reference evidence="7 8" key="1">
    <citation type="submission" date="2021-03" db="EMBL/GenBank/DDBJ databases">
        <title>Plant growth promoting bacteria isolated from wild legumes nodules and trapping Phaseolus vulgaris L. nodules in the center and southern Mexico.</title>
        <authorList>
            <person name="Estrada P."/>
        </authorList>
    </citation>
    <scope>NUCLEOTIDE SEQUENCE [LARGE SCALE GENOMIC DNA]</scope>
    <source>
        <strain evidence="7 8">MaGu-431</strain>
    </source>
</reference>
<feature type="transmembrane region" description="Helical" evidence="5">
    <location>
        <begin position="334"/>
        <end position="353"/>
    </location>
</feature>
<feature type="transmembrane region" description="Helical" evidence="5">
    <location>
        <begin position="198"/>
        <end position="220"/>
    </location>
</feature>
<proteinExistence type="predicted"/>
<accession>A0ABS4B8E7</accession>
<dbReference type="Proteomes" id="UP000666661">
    <property type="component" value="Unassembled WGS sequence"/>
</dbReference>
<feature type="transmembrane region" description="Helical" evidence="5">
    <location>
        <begin position="140"/>
        <end position="161"/>
    </location>
</feature>
<name>A0ABS4B8E7_9GAMM</name>
<feature type="transmembrane region" description="Helical" evidence="5">
    <location>
        <begin position="110"/>
        <end position="128"/>
    </location>
</feature>
<evidence type="ECO:0000313" key="8">
    <source>
        <dbReference type="Proteomes" id="UP000666661"/>
    </source>
</evidence>
<feature type="domain" description="Major facilitator superfamily (MFS) profile" evidence="6">
    <location>
        <begin position="15"/>
        <end position="494"/>
    </location>
</feature>
<dbReference type="Gene3D" id="1.20.1720.10">
    <property type="entry name" value="Multidrug resistance protein D"/>
    <property type="match status" value="1"/>
</dbReference>
<keyword evidence="4 5" id="KW-0472">Membrane</keyword>
<dbReference type="Pfam" id="PF07690">
    <property type="entry name" value="MFS_1"/>
    <property type="match status" value="1"/>
</dbReference>
<feature type="transmembrane region" description="Helical" evidence="5">
    <location>
        <begin position="81"/>
        <end position="104"/>
    </location>
</feature>
<dbReference type="SUPFAM" id="SSF103473">
    <property type="entry name" value="MFS general substrate transporter"/>
    <property type="match status" value="1"/>
</dbReference>
<protein>
    <submittedName>
        <fullName evidence="7">MFS transporter</fullName>
    </submittedName>
</protein>
<comment type="subcellular location">
    <subcellularLocation>
        <location evidence="1">Membrane</location>
        <topology evidence="1">Multi-pass membrane protein</topology>
    </subcellularLocation>
</comment>
<dbReference type="PANTHER" id="PTHR42718">
    <property type="entry name" value="MAJOR FACILITATOR SUPERFAMILY MULTIDRUG TRANSPORTER MFSC"/>
    <property type="match status" value="1"/>
</dbReference>
<dbReference type="Gene3D" id="1.20.1250.20">
    <property type="entry name" value="MFS general substrate transporter like domains"/>
    <property type="match status" value="1"/>
</dbReference>
<dbReference type="EMBL" id="JAGIQF010000008">
    <property type="protein sequence ID" value="MBP0603745.1"/>
    <property type="molecule type" value="Genomic_DNA"/>
</dbReference>
<evidence type="ECO:0000256" key="5">
    <source>
        <dbReference type="SAM" id="Phobius"/>
    </source>
</evidence>
<feature type="transmembrane region" description="Helical" evidence="5">
    <location>
        <begin position="50"/>
        <end position="69"/>
    </location>
</feature>
<feature type="transmembrane region" description="Helical" evidence="5">
    <location>
        <begin position="365"/>
        <end position="387"/>
    </location>
</feature>
<organism evidence="7 8">
    <name type="scientific">Aeromonas sanarellii</name>
    <dbReference type="NCBI Taxonomy" id="633415"/>
    <lineage>
        <taxon>Bacteria</taxon>
        <taxon>Pseudomonadati</taxon>
        <taxon>Pseudomonadota</taxon>
        <taxon>Gammaproteobacteria</taxon>
        <taxon>Aeromonadales</taxon>
        <taxon>Aeromonadaceae</taxon>
        <taxon>Aeromonas</taxon>
    </lineage>
</organism>